<dbReference type="InterPro" id="IPR019442">
    <property type="entry name" value="THADA/TRM732_DUF2428"/>
</dbReference>
<dbReference type="InterPro" id="IPR051954">
    <property type="entry name" value="tRNA_methyltransferase_THADA"/>
</dbReference>
<name>A0A1V8THS0_9PEZI</name>
<feature type="domain" description="DUF2428" evidence="3">
    <location>
        <begin position="645"/>
        <end position="870"/>
    </location>
</feature>
<dbReference type="GO" id="GO:0030488">
    <property type="term" value="P:tRNA methylation"/>
    <property type="evidence" value="ECO:0007669"/>
    <property type="project" value="TreeGrafter"/>
</dbReference>
<evidence type="ECO:0000259" key="4">
    <source>
        <dbReference type="Pfam" id="PF25150"/>
    </source>
</evidence>
<dbReference type="Pfam" id="PF25150">
    <property type="entry name" value="TPR_Trm732"/>
    <property type="match status" value="1"/>
</dbReference>
<dbReference type="InterPro" id="IPR056843">
    <property type="entry name" value="THADA-like_TPR"/>
</dbReference>
<comment type="caution">
    <text evidence="6">The sequence shown here is derived from an EMBL/GenBank/DDBJ whole genome shotgun (WGS) entry which is preliminary data.</text>
</comment>
<comment type="similarity">
    <text evidence="1">Belongs to the THADA family.</text>
</comment>
<dbReference type="GO" id="GO:0005829">
    <property type="term" value="C:cytosol"/>
    <property type="evidence" value="ECO:0007669"/>
    <property type="project" value="TreeGrafter"/>
</dbReference>
<feature type="domain" description="tRNA (32-2'-O)-methyltransferase regulator THADA-like C-terminal TPR repeats region" evidence="5">
    <location>
        <begin position="872"/>
        <end position="1015"/>
    </location>
</feature>
<evidence type="ECO:0000256" key="1">
    <source>
        <dbReference type="ARBA" id="ARBA00010409"/>
    </source>
</evidence>
<dbReference type="Pfam" id="PF26523">
    <property type="entry name" value="Trm732_C"/>
    <property type="match status" value="1"/>
</dbReference>
<dbReference type="Pfam" id="PF10350">
    <property type="entry name" value="DUF2428"/>
    <property type="match status" value="1"/>
</dbReference>
<reference evidence="7" key="1">
    <citation type="submission" date="2017-03" db="EMBL/GenBank/DDBJ databases">
        <title>Genomes of endolithic fungi from Antarctica.</title>
        <authorList>
            <person name="Coleine C."/>
            <person name="Masonjones S."/>
            <person name="Stajich J.E."/>
        </authorList>
    </citation>
    <scope>NUCLEOTIDE SEQUENCE [LARGE SCALE GENOMIC DNA]</scope>
    <source>
        <strain evidence="7">CCFEE 5527</strain>
    </source>
</reference>
<accession>A0A1V8THS0</accession>
<evidence type="ECO:0000259" key="5">
    <source>
        <dbReference type="Pfam" id="PF25151"/>
    </source>
</evidence>
<dbReference type="InterPro" id="IPR056842">
    <property type="entry name" value="THADA-like_TPR_C"/>
</dbReference>
<keyword evidence="2" id="KW-0819">tRNA processing</keyword>
<evidence type="ECO:0000313" key="6">
    <source>
        <dbReference type="EMBL" id="OQO10933.1"/>
    </source>
</evidence>
<proteinExistence type="inferred from homology"/>
<evidence type="ECO:0000259" key="3">
    <source>
        <dbReference type="Pfam" id="PF10350"/>
    </source>
</evidence>
<dbReference type="InterPro" id="IPR016024">
    <property type="entry name" value="ARM-type_fold"/>
</dbReference>
<organism evidence="6 7">
    <name type="scientific">Cryoendolithus antarcticus</name>
    <dbReference type="NCBI Taxonomy" id="1507870"/>
    <lineage>
        <taxon>Eukaryota</taxon>
        <taxon>Fungi</taxon>
        <taxon>Dikarya</taxon>
        <taxon>Ascomycota</taxon>
        <taxon>Pezizomycotina</taxon>
        <taxon>Dothideomycetes</taxon>
        <taxon>Dothideomycetidae</taxon>
        <taxon>Cladosporiales</taxon>
        <taxon>Cladosporiaceae</taxon>
        <taxon>Cryoendolithus</taxon>
    </lineage>
</organism>
<dbReference type="Pfam" id="PF25151">
    <property type="entry name" value="TPR_Trm732_C"/>
    <property type="match status" value="1"/>
</dbReference>
<dbReference type="EMBL" id="NAJO01000007">
    <property type="protein sequence ID" value="OQO10933.1"/>
    <property type="molecule type" value="Genomic_DNA"/>
</dbReference>
<dbReference type="InParanoid" id="A0A1V8THS0"/>
<dbReference type="STRING" id="1507870.A0A1V8THS0"/>
<dbReference type="OrthoDB" id="73997at2759"/>
<dbReference type="SUPFAM" id="SSF48371">
    <property type="entry name" value="ARM repeat"/>
    <property type="match status" value="1"/>
</dbReference>
<evidence type="ECO:0000313" key="7">
    <source>
        <dbReference type="Proteomes" id="UP000192596"/>
    </source>
</evidence>
<protein>
    <submittedName>
        <fullName evidence="6">Uncharacterized protein</fullName>
    </submittedName>
</protein>
<dbReference type="Proteomes" id="UP000192596">
    <property type="component" value="Unassembled WGS sequence"/>
</dbReference>
<keyword evidence="7" id="KW-1185">Reference proteome</keyword>
<dbReference type="PANTHER" id="PTHR14387:SF0">
    <property type="entry name" value="DUF2428 DOMAIN-CONTAINING PROTEIN"/>
    <property type="match status" value="1"/>
</dbReference>
<gene>
    <name evidence="6" type="ORF">B0A48_05188</name>
</gene>
<dbReference type="PANTHER" id="PTHR14387">
    <property type="entry name" value="THADA/DEATH RECEPTOR INTERACTING PROTEIN"/>
    <property type="match status" value="1"/>
</dbReference>
<feature type="domain" description="tRNA (32-2'-O)-methyltransferase regulator THADA-like TPR repeats region" evidence="4">
    <location>
        <begin position="253"/>
        <end position="531"/>
    </location>
</feature>
<evidence type="ECO:0000256" key="2">
    <source>
        <dbReference type="ARBA" id="ARBA00022694"/>
    </source>
</evidence>
<sequence length="1450" mass="159688">MNGIAETEYALLTEAELRDLARHVKQHIPTSTEQGDEITKLCRLFDRVLLVSSVSSLSVVHRVAAWNALCALTDQILASSNANVRDLLWARDLWARVLRLYRQQSHNARPKSSKQLLSSLTDVVRRSKDDDRAIVAVQDLCNELVLGLCAADVQTDSKANLLLLKHMLQKDIFSLTDLETSYAQLVGSAECDVPFTDHVKMLLFRTLQWASRGDLGSLVAQLLTVMLDKVEGISPAGPTKGASRVGTVSGPIWAGPLSLVLGCDPDNTLPYEAHIFPVLFSRSLANFVAFLQPLGLHSSEVGAQRFESENVNEELLYSALKSGKALGLVEIVDDSATTVTSERVHLPLNSVAELASSDSRSARKAGLSLLITSHSVTRPLTASTLKCLRRTLPHMHSDTDAECRSELYSAVQQLLDRLRASSAVCARDTGTAFAQNGTIRTLRYSQSFLKWYLRFLIGELRPTASYQSHISALKCFLMLLRSGIDSAVGTEHWSKSAMGNTRWPYYLKMMSTGTERMLLDLLMDSFDDVRQAAAAILDIHYATEGSAEMLSIALPRATKMMLASGRADHADGVALIHALDSMLATRDGSGLDPMARLLAMAEDILETASEDLNKAINEYPLHGILTSLRYVLLRHPAAVKEKNCAERLHRVLQSVWKLVAPTLCEDAPEGHTTDETDETPDSSSKVLLSYCWRALKEASLLVGAMLSSTPRPSGMICHKFQHLCFNQLATLRHRGAFSTVSQTWTICCSLTGTQDDEANRTGWYQRVMTVLQASHAINTRRSAGLPSLLCGVLASALTDRLLNIAINDLDMIARRPLQPDLLQEGSLVQVHAMNCMKDVIKHTKLAEQSERHVPTALRLAADSIQSPAWAIRNCGLMLFRAVIDRLLGTNDAYINDTTSSSRLLDFGQHSDLLDLIMGLLSANDEQNSTGRTEGVFPALQLLQRARVPLERQHVVRGAVLALTQDASWHIRDKAARTYISLVAADERIDTLQTLLETPSNGYNALHGRLLCAKYLLRKLQVHVRASPNATTNSSIYEEVLQASESVDRAAENGLGQHCPFTQAAMGELQLTCKNLWSLVSRDNEVAPMAKSTTSLSVSLTSSIELGSRSLVEALRHFDNATDADQWLEARAMFLTSHIASEEWSLSEVVPLTAEWLSACQSALLDDSIHSREAVVRGLEKLQRLWAALWHLDAAQPLSQNLCVLLYDLMNDDDEDIRIGAAKTAVETIRICGHHSGRQGLVPLVAGQRLMRMMVTIWPASRDLAGVAMTRAFGIDRIGATSVASQPKRTHGQSTELFAEEKQNLYINEAREVRVWSRVLMQMLPSAIPKALLQHLCLWVAEGLKALTAHLKQHGDGPLGASTKAEIFSLGLQVMYGAEWLLHLAVTGMRLFVRPSELRGWLVEMLAVGERSALNCLWMTELQTIAERAAVARVQNVAALAQSIHRSPHVK</sequence>